<organism evidence="2 3">
    <name type="scientific">Trichocladium antarcticum</name>
    <dbReference type="NCBI Taxonomy" id="1450529"/>
    <lineage>
        <taxon>Eukaryota</taxon>
        <taxon>Fungi</taxon>
        <taxon>Dikarya</taxon>
        <taxon>Ascomycota</taxon>
        <taxon>Pezizomycotina</taxon>
        <taxon>Sordariomycetes</taxon>
        <taxon>Sordariomycetidae</taxon>
        <taxon>Sordariales</taxon>
        <taxon>Chaetomiaceae</taxon>
        <taxon>Trichocladium</taxon>
    </lineage>
</organism>
<evidence type="ECO:0000313" key="3">
    <source>
        <dbReference type="Proteomes" id="UP001304895"/>
    </source>
</evidence>
<proteinExistence type="predicted"/>
<reference evidence="2" key="1">
    <citation type="journal article" date="2023" name="Mol. Phylogenet. Evol.">
        <title>Genome-scale phylogeny and comparative genomics of the fungal order Sordariales.</title>
        <authorList>
            <person name="Hensen N."/>
            <person name="Bonometti L."/>
            <person name="Westerberg I."/>
            <person name="Brannstrom I.O."/>
            <person name="Guillou S."/>
            <person name="Cros-Aarteil S."/>
            <person name="Calhoun S."/>
            <person name="Haridas S."/>
            <person name="Kuo A."/>
            <person name="Mondo S."/>
            <person name="Pangilinan J."/>
            <person name="Riley R."/>
            <person name="LaButti K."/>
            <person name="Andreopoulos B."/>
            <person name="Lipzen A."/>
            <person name="Chen C."/>
            <person name="Yan M."/>
            <person name="Daum C."/>
            <person name="Ng V."/>
            <person name="Clum A."/>
            <person name="Steindorff A."/>
            <person name="Ohm R.A."/>
            <person name="Martin F."/>
            <person name="Silar P."/>
            <person name="Natvig D.O."/>
            <person name="Lalanne C."/>
            <person name="Gautier V."/>
            <person name="Ament-Velasquez S.L."/>
            <person name="Kruys A."/>
            <person name="Hutchinson M.I."/>
            <person name="Powell A.J."/>
            <person name="Barry K."/>
            <person name="Miller A.N."/>
            <person name="Grigoriev I.V."/>
            <person name="Debuchy R."/>
            <person name="Gladieux P."/>
            <person name="Hiltunen Thoren M."/>
            <person name="Johannesson H."/>
        </authorList>
    </citation>
    <scope>NUCLEOTIDE SEQUENCE</scope>
    <source>
        <strain evidence="2">CBS 123565</strain>
    </source>
</reference>
<accession>A0AAN6ZEZ3</accession>
<comment type="caution">
    <text evidence="2">The sequence shown here is derived from an EMBL/GenBank/DDBJ whole genome shotgun (WGS) entry which is preliminary data.</text>
</comment>
<dbReference type="EMBL" id="MU853405">
    <property type="protein sequence ID" value="KAK4135907.1"/>
    <property type="molecule type" value="Genomic_DNA"/>
</dbReference>
<sequence>MDGALRGSRSVRLATASSEGTQFGSILFPFTQQDVLAEMRPACGVAGWPLPPHAHMRQSPSPAGAHTARQRHESDGETGWPTGRSLAPRRGPHPLPGPQPVNPITIRPRPMLHEALKIPWVIDQFLV</sequence>
<protein>
    <submittedName>
        <fullName evidence="2">Uncharacterized protein</fullName>
    </submittedName>
</protein>
<name>A0AAN6ZEZ3_9PEZI</name>
<reference evidence="2" key="2">
    <citation type="submission" date="2023-05" db="EMBL/GenBank/DDBJ databases">
        <authorList>
            <consortium name="Lawrence Berkeley National Laboratory"/>
            <person name="Steindorff A."/>
            <person name="Hensen N."/>
            <person name="Bonometti L."/>
            <person name="Westerberg I."/>
            <person name="Brannstrom I.O."/>
            <person name="Guillou S."/>
            <person name="Cros-Aarteil S."/>
            <person name="Calhoun S."/>
            <person name="Haridas S."/>
            <person name="Kuo A."/>
            <person name="Mondo S."/>
            <person name="Pangilinan J."/>
            <person name="Riley R."/>
            <person name="Labutti K."/>
            <person name="Andreopoulos B."/>
            <person name="Lipzen A."/>
            <person name="Chen C."/>
            <person name="Yanf M."/>
            <person name="Daum C."/>
            <person name="Ng V."/>
            <person name="Clum A."/>
            <person name="Ohm R."/>
            <person name="Martin F."/>
            <person name="Silar P."/>
            <person name="Natvig D."/>
            <person name="Lalanne C."/>
            <person name="Gautier V."/>
            <person name="Ament-Velasquez S.L."/>
            <person name="Kruys A."/>
            <person name="Hutchinson M.I."/>
            <person name="Powell A.J."/>
            <person name="Barry K."/>
            <person name="Miller A.N."/>
            <person name="Grigoriev I.V."/>
            <person name="Debuchy R."/>
            <person name="Gladieux P."/>
            <person name="Thoren M.H."/>
            <person name="Johannesson H."/>
        </authorList>
    </citation>
    <scope>NUCLEOTIDE SEQUENCE</scope>
    <source>
        <strain evidence="2">CBS 123565</strain>
    </source>
</reference>
<dbReference type="Proteomes" id="UP001304895">
    <property type="component" value="Unassembled WGS sequence"/>
</dbReference>
<dbReference type="AlphaFoldDB" id="A0AAN6ZEZ3"/>
<evidence type="ECO:0000313" key="2">
    <source>
        <dbReference type="EMBL" id="KAK4135907.1"/>
    </source>
</evidence>
<gene>
    <name evidence="2" type="ORF">BT67DRAFT_440783</name>
</gene>
<feature type="region of interest" description="Disordered" evidence="1">
    <location>
        <begin position="51"/>
        <end position="104"/>
    </location>
</feature>
<keyword evidence="3" id="KW-1185">Reference proteome</keyword>
<evidence type="ECO:0000256" key="1">
    <source>
        <dbReference type="SAM" id="MobiDB-lite"/>
    </source>
</evidence>